<dbReference type="AlphaFoldDB" id="A0A8S9XAC0"/>
<organism evidence="2 3">
    <name type="scientific">Apolygus lucorum</name>
    <name type="common">Small green plant bug</name>
    <name type="synonym">Lygocoris lucorum</name>
    <dbReference type="NCBI Taxonomy" id="248454"/>
    <lineage>
        <taxon>Eukaryota</taxon>
        <taxon>Metazoa</taxon>
        <taxon>Ecdysozoa</taxon>
        <taxon>Arthropoda</taxon>
        <taxon>Hexapoda</taxon>
        <taxon>Insecta</taxon>
        <taxon>Pterygota</taxon>
        <taxon>Neoptera</taxon>
        <taxon>Paraneoptera</taxon>
        <taxon>Hemiptera</taxon>
        <taxon>Heteroptera</taxon>
        <taxon>Panheteroptera</taxon>
        <taxon>Cimicomorpha</taxon>
        <taxon>Miridae</taxon>
        <taxon>Mirini</taxon>
        <taxon>Apolygus</taxon>
    </lineage>
</organism>
<name>A0A8S9XAC0_APOLU</name>
<keyword evidence="1" id="KW-1133">Transmembrane helix</keyword>
<keyword evidence="3" id="KW-1185">Reference proteome</keyword>
<feature type="transmembrane region" description="Helical" evidence="1">
    <location>
        <begin position="37"/>
        <end position="59"/>
    </location>
</feature>
<dbReference type="Proteomes" id="UP000466442">
    <property type="component" value="Linkage Group LG9"/>
</dbReference>
<evidence type="ECO:0000313" key="3">
    <source>
        <dbReference type="Proteomes" id="UP000466442"/>
    </source>
</evidence>
<feature type="transmembrane region" description="Helical" evidence="1">
    <location>
        <begin position="12"/>
        <end position="30"/>
    </location>
</feature>
<feature type="transmembrane region" description="Helical" evidence="1">
    <location>
        <begin position="100"/>
        <end position="122"/>
    </location>
</feature>
<dbReference type="EMBL" id="WIXP02000009">
    <property type="protein sequence ID" value="KAF6205251.1"/>
    <property type="molecule type" value="Genomic_DNA"/>
</dbReference>
<keyword evidence="1" id="KW-0472">Membrane</keyword>
<evidence type="ECO:0000313" key="2">
    <source>
        <dbReference type="EMBL" id="KAF6205251.1"/>
    </source>
</evidence>
<feature type="transmembrane region" description="Helical" evidence="1">
    <location>
        <begin position="71"/>
        <end position="88"/>
    </location>
</feature>
<gene>
    <name evidence="2" type="ORF">GE061_019419</name>
</gene>
<sequence length="124" mass="12844">MGLNGLGDIFKLVAFILVACAFGLSVFVFKDGGGSRLLIPGVFGGFFGYYLAAFLGMILGDGIDSEIGKTWAIYACVALFGVGLHTLLSNSNCGNNSSCTLCMIAGILGVAAAVFCFLEGFFSK</sequence>
<protein>
    <submittedName>
        <fullName evidence="2">Uncharacterized protein</fullName>
    </submittedName>
</protein>
<proteinExistence type="predicted"/>
<accession>A0A8S9XAC0</accession>
<comment type="caution">
    <text evidence="2">The sequence shown here is derived from an EMBL/GenBank/DDBJ whole genome shotgun (WGS) entry which is preliminary data.</text>
</comment>
<evidence type="ECO:0000256" key="1">
    <source>
        <dbReference type="SAM" id="Phobius"/>
    </source>
</evidence>
<keyword evidence="1" id="KW-0812">Transmembrane</keyword>
<reference evidence="2" key="1">
    <citation type="journal article" date="2021" name="Mol. Ecol. Resour.">
        <title>Apolygus lucorum genome provides insights into omnivorousness and mesophyll feeding.</title>
        <authorList>
            <person name="Liu Y."/>
            <person name="Liu H."/>
            <person name="Wang H."/>
            <person name="Huang T."/>
            <person name="Liu B."/>
            <person name="Yang B."/>
            <person name="Yin L."/>
            <person name="Li B."/>
            <person name="Zhang Y."/>
            <person name="Zhang S."/>
            <person name="Jiang F."/>
            <person name="Zhang X."/>
            <person name="Ren Y."/>
            <person name="Wang B."/>
            <person name="Wang S."/>
            <person name="Lu Y."/>
            <person name="Wu K."/>
            <person name="Fan W."/>
            <person name="Wang G."/>
        </authorList>
    </citation>
    <scope>NUCLEOTIDE SEQUENCE</scope>
    <source>
        <strain evidence="2">12Hb</strain>
    </source>
</reference>